<dbReference type="eggNOG" id="COG1280">
    <property type="taxonomic scope" value="Bacteria"/>
</dbReference>
<keyword evidence="2" id="KW-1003">Cell membrane</keyword>
<comment type="caution">
    <text evidence="7">The sequence shown here is derived from an EMBL/GenBank/DDBJ whole genome shotgun (WGS) entry which is preliminary data.</text>
</comment>
<evidence type="ECO:0000256" key="1">
    <source>
        <dbReference type="ARBA" id="ARBA00004651"/>
    </source>
</evidence>
<evidence type="ECO:0000256" key="3">
    <source>
        <dbReference type="ARBA" id="ARBA00022692"/>
    </source>
</evidence>
<evidence type="ECO:0000313" key="8">
    <source>
        <dbReference type="Proteomes" id="UP000027997"/>
    </source>
</evidence>
<keyword evidence="5 6" id="KW-0472">Membrane</keyword>
<keyword evidence="3 6" id="KW-0812">Transmembrane</keyword>
<evidence type="ECO:0000256" key="2">
    <source>
        <dbReference type="ARBA" id="ARBA00022475"/>
    </source>
</evidence>
<dbReference type="GO" id="GO:0005886">
    <property type="term" value="C:plasma membrane"/>
    <property type="evidence" value="ECO:0007669"/>
    <property type="project" value="UniProtKB-SubCell"/>
</dbReference>
<dbReference type="InterPro" id="IPR001123">
    <property type="entry name" value="LeuE-type"/>
</dbReference>
<sequence length="200" mass="21801">MNEIEILWLPLVTFALSSSITPGPNNIMLAASGVNYGFTRSIPHMLGVSIGFFILFLAVAFGLGNVFEMYPQLQTALKYAGSIYLLWLAWKIATAASASEQAISKRPMTFLQAISFQFVNVKAMMMAISSAVVFTLPGDNYTVSALLVGVIFTLINLPCCSAWVVFGSGLKRFLRNEQSLKAFNWSLASLTAASVVLFYV</sequence>
<dbReference type="GO" id="GO:0015171">
    <property type="term" value="F:amino acid transmembrane transporter activity"/>
    <property type="evidence" value="ECO:0007669"/>
    <property type="project" value="TreeGrafter"/>
</dbReference>
<proteinExistence type="predicted"/>
<organism evidence="7 8">
    <name type="scientific">Endozoicomonas elysicola</name>
    <dbReference type="NCBI Taxonomy" id="305900"/>
    <lineage>
        <taxon>Bacteria</taxon>
        <taxon>Pseudomonadati</taxon>
        <taxon>Pseudomonadota</taxon>
        <taxon>Gammaproteobacteria</taxon>
        <taxon>Oceanospirillales</taxon>
        <taxon>Endozoicomonadaceae</taxon>
        <taxon>Endozoicomonas</taxon>
    </lineage>
</organism>
<dbReference type="PANTHER" id="PTHR30086:SF20">
    <property type="entry name" value="ARGININE EXPORTER PROTEIN ARGO-RELATED"/>
    <property type="match status" value="1"/>
</dbReference>
<keyword evidence="8" id="KW-1185">Reference proteome</keyword>
<feature type="transmembrane region" description="Helical" evidence="6">
    <location>
        <begin position="146"/>
        <end position="170"/>
    </location>
</feature>
<feature type="transmembrane region" description="Helical" evidence="6">
    <location>
        <begin position="6"/>
        <end position="24"/>
    </location>
</feature>
<dbReference type="EMBL" id="JOJP01000001">
    <property type="protein sequence ID" value="KEI70458.1"/>
    <property type="molecule type" value="Genomic_DNA"/>
</dbReference>
<feature type="transmembrane region" description="Helical" evidence="6">
    <location>
        <begin position="182"/>
        <end position="199"/>
    </location>
</feature>
<dbReference type="GO" id="GO:0033228">
    <property type="term" value="P:cysteine export across plasma membrane"/>
    <property type="evidence" value="ECO:0007669"/>
    <property type="project" value="TreeGrafter"/>
</dbReference>
<keyword evidence="4 6" id="KW-1133">Transmembrane helix</keyword>
<dbReference type="STRING" id="305900.GV64_06670"/>
<evidence type="ECO:0000313" key="7">
    <source>
        <dbReference type="EMBL" id="KEI70458.1"/>
    </source>
</evidence>
<gene>
    <name evidence="7" type="ORF">GV64_06670</name>
</gene>
<accession>A0A081K8I2</accession>
<feature type="transmembrane region" description="Helical" evidence="6">
    <location>
        <begin position="45"/>
        <end position="67"/>
    </location>
</feature>
<evidence type="ECO:0000256" key="5">
    <source>
        <dbReference type="ARBA" id="ARBA00023136"/>
    </source>
</evidence>
<dbReference type="RefSeq" id="WP_020580967.1">
    <property type="nucleotide sequence ID" value="NZ_JOJP01000001.1"/>
</dbReference>
<dbReference type="PANTHER" id="PTHR30086">
    <property type="entry name" value="ARGININE EXPORTER PROTEIN ARGO"/>
    <property type="match status" value="1"/>
</dbReference>
<comment type="subcellular location">
    <subcellularLocation>
        <location evidence="1">Cell membrane</location>
        <topology evidence="1">Multi-pass membrane protein</topology>
    </subcellularLocation>
</comment>
<protein>
    <submittedName>
        <fullName evidence="7">Lysine transporter LysE</fullName>
    </submittedName>
</protein>
<feature type="transmembrane region" description="Helical" evidence="6">
    <location>
        <begin position="110"/>
        <end position="134"/>
    </location>
</feature>
<reference evidence="7 8" key="1">
    <citation type="submission" date="2014-06" db="EMBL/GenBank/DDBJ databases">
        <title>Whole Genome Sequences of Three Symbiotic Endozoicomonas Bacteria.</title>
        <authorList>
            <person name="Neave M.J."/>
            <person name="Apprill A."/>
            <person name="Voolstra C.R."/>
        </authorList>
    </citation>
    <scope>NUCLEOTIDE SEQUENCE [LARGE SCALE GENOMIC DNA]</scope>
    <source>
        <strain evidence="7 8">DSM 22380</strain>
    </source>
</reference>
<feature type="transmembrane region" description="Helical" evidence="6">
    <location>
        <begin position="79"/>
        <end position="98"/>
    </location>
</feature>
<dbReference type="Pfam" id="PF01810">
    <property type="entry name" value="LysE"/>
    <property type="match status" value="1"/>
</dbReference>
<dbReference type="Proteomes" id="UP000027997">
    <property type="component" value="Unassembled WGS sequence"/>
</dbReference>
<dbReference type="AlphaFoldDB" id="A0A081K8I2"/>
<name>A0A081K8I2_9GAMM</name>
<evidence type="ECO:0000256" key="4">
    <source>
        <dbReference type="ARBA" id="ARBA00022989"/>
    </source>
</evidence>
<evidence type="ECO:0000256" key="6">
    <source>
        <dbReference type="SAM" id="Phobius"/>
    </source>
</evidence>